<keyword evidence="5" id="KW-1185">Reference proteome</keyword>
<dbReference type="InterPro" id="IPR050469">
    <property type="entry name" value="Diguanylate_Cyclase"/>
</dbReference>
<sequence length="401" mass="43893">MPSFAVSGYNAGLLFSSSISVVVLGLMLFMSVRLYAGNRKRAYRNLLISLAFIFIHHFLQLTLSIGLLPGASVLAFIGKLLQVSAFIVMNFAVFELYYRRRPRTRLWFFGLLLAAFLIAAGGALPGASAADAGLAERMRHTPVLDGYMLVLPLLFALMFGPHIGQRRKYMAGLLAAFLSQLFVFANKYGTSGWNFEIAAELMQVVYYVLIFMLLFERVVELLTSAYRSSITDGLTNLYNRRYFVGQLERALRSGKPVGVIFCDIDNFKRLNDTHGHHRADGVLKQVAGIIQEETQGSGLAGRYGGEELVAFVAGPALAGMQTAESIRARTEKETLVTLSIGLCVAMPGIGLGAEALLKRADQAMYQSKTTGKNRVTDYAELPDAGEIPFGPPARRGRSGAH</sequence>
<feature type="transmembrane region" description="Helical" evidence="2">
    <location>
        <begin position="73"/>
        <end position="94"/>
    </location>
</feature>
<dbReference type="GO" id="GO:0052621">
    <property type="term" value="F:diguanylate cyclase activity"/>
    <property type="evidence" value="ECO:0007669"/>
    <property type="project" value="TreeGrafter"/>
</dbReference>
<dbReference type="SMART" id="SM00267">
    <property type="entry name" value="GGDEF"/>
    <property type="match status" value="1"/>
</dbReference>
<dbReference type="PROSITE" id="PS50887">
    <property type="entry name" value="GGDEF"/>
    <property type="match status" value="1"/>
</dbReference>
<dbReference type="PANTHER" id="PTHR45138:SF9">
    <property type="entry name" value="DIGUANYLATE CYCLASE DGCM-RELATED"/>
    <property type="match status" value="1"/>
</dbReference>
<feature type="transmembrane region" description="Helical" evidence="2">
    <location>
        <begin position="46"/>
        <end position="67"/>
    </location>
</feature>
<evidence type="ECO:0000259" key="3">
    <source>
        <dbReference type="PROSITE" id="PS50887"/>
    </source>
</evidence>
<feature type="transmembrane region" description="Helical" evidence="2">
    <location>
        <begin position="171"/>
        <end position="189"/>
    </location>
</feature>
<dbReference type="RefSeq" id="WP_136778286.1">
    <property type="nucleotide sequence ID" value="NZ_SUPK01000006.1"/>
</dbReference>
<evidence type="ECO:0000313" key="5">
    <source>
        <dbReference type="Proteomes" id="UP000309673"/>
    </source>
</evidence>
<gene>
    <name evidence="4" type="ORF">E5161_13195</name>
</gene>
<feature type="transmembrane region" description="Helical" evidence="2">
    <location>
        <begin position="201"/>
        <end position="219"/>
    </location>
</feature>
<organism evidence="4 5">
    <name type="scientific">Cohnella pontilimi</name>
    <dbReference type="NCBI Taxonomy" id="2564100"/>
    <lineage>
        <taxon>Bacteria</taxon>
        <taxon>Bacillati</taxon>
        <taxon>Bacillota</taxon>
        <taxon>Bacilli</taxon>
        <taxon>Bacillales</taxon>
        <taxon>Paenibacillaceae</taxon>
        <taxon>Cohnella</taxon>
    </lineage>
</organism>
<keyword evidence="2" id="KW-0472">Membrane</keyword>
<dbReference type="EMBL" id="SUPK01000006">
    <property type="protein sequence ID" value="TJY41367.1"/>
    <property type="molecule type" value="Genomic_DNA"/>
</dbReference>
<dbReference type="Proteomes" id="UP000309673">
    <property type="component" value="Unassembled WGS sequence"/>
</dbReference>
<evidence type="ECO:0000313" key="4">
    <source>
        <dbReference type="EMBL" id="TJY41367.1"/>
    </source>
</evidence>
<name>A0A4U0F9J2_9BACL</name>
<dbReference type="Pfam" id="PF00990">
    <property type="entry name" value="GGDEF"/>
    <property type="match status" value="1"/>
</dbReference>
<dbReference type="PANTHER" id="PTHR45138">
    <property type="entry name" value="REGULATORY COMPONENTS OF SENSORY TRANSDUCTION SYSTEM"/>
    <property type="match status" value="1"/>
</dbReference>
<comment type="caution">
    <text evidence="4">The sequence shown here is derived from an EMBL/GenBank/DDBJ whole genome shotgun (WGS) entry which is preliminary data.</text>
</comment>
<accession>A0A4U0F9J2</accession>
<feature type="domain" description="GGDEF" evidence="3">
    <location>
        <begin position="255"/>
        <end position="380"/>
    </location>
</feature>
<keyword evidence="2" id="KW-1133">Transmembrane helix</keyword>
<dbReference type="InterPro" id="IPR043128">
    <property type="entry name" value="Rev_trsase/Diguanyl_cyclase"/>
</dbReference>
<feature type="transmembrane region" description="Helical" evidence="2">
    <location>
        <begin position="12"/>
        <end position="34"/>
    </location>
</feature>
<evidence type="ECO:0000256" key="1">
    <source>
        <dbReference type="SAM" id="MobiDB-lite"/>
    </source>
</evidence>
<dbReference type="InterPro" id="IPR029787">
    <property type="entry name" value="Nucleotide_cyclase"/>
</dbReference>
<dbReference type="Gene3D" id="3.30.70.270">
    <property type="match status" value="1"/>
</dbReference>
<protein>
    <submittedName>
        <fullName evidence="4">GGDEF domain-containing protein</fullName>
    </submittedName>
</protein>
<dbReference type="InterPro" id="IPR000160">
    <property type="entry name" value="GGDEF_dom"/>
</dbReference>
<proteinExistence type="predicted"/>
<dbReference type="OrthoDB" id="9759607at2"/>
<dbReference type="AlphaFoldDB" id="A0A4U0F9J2"/>
<evidence type="ECO:0000256" key="2">
    <source>
        <dbReference type="SAM" id="Phobius"/>
    </source>
</evidence>
<dbReference type="SUPFAM" id="SSF55073">
    <property type="entry name" value="Nucleotide cyclase"/>
    <property type="match status" value="1"/>
</dbReference>
<feature type="region of interest" description="Disordered" evidence="1">
    <location>
        <begin position="382"/>
        <end position="401"/>
    </location>
</feature>
<feature type="transmembrane region" description="Helical" evidence="2">
    <location>
        <begin position="146"/>
        <end position="164"/>
    </location>
</feature>
<reference evidence="4 5" key="1">
    <citation type="submission" date="2019-04" db="EMBL/GenBank/DDBJ databases">
        <title>Cohnella sp. nov., isolated from soil.</title>
        <authorList>
            <person name="Kim W."/>
        </authorList>
    </citation>
    <scope>NUCLEOTIDE SEQUENCE [LARGE SCALE GENOMIC DNA]</scope>
    <source>
        <strain evidence="4 5">CAU 1483</strain>
    </source>
</reference>
<dbReference type="CDD" id="cd01949">
    <property type="entry name" value="GGDEF"/>
    <property type="match status" value="1"/>
</dbReference>
<dbReference type="NCBIfam" id="TIGR00254">
    <property type="entry name" value="GGDEF"/>
    <property type="match status" value="1"/>
</dbReference>
<keyword evidence="2" id="KW-0812">Transmembrane</keyword>
<feature type="transmembrane region" description="Helical" evidence="2">
    <location>
        <begin position="106"/>
        <end position="126"/>
    </location>
</feature>